<evidence type="ECO:0000256" key="9">
    <source>
        <dbReference type="ARBA" id="ARBA00023136"/>
    </source>
</evidence>
<dbReference type="GO" id="GO:0015627">
    <property type="term" value="C:type II protein secretion system complex"/>
    <property type="evidence" value="ECO:0007669"/>
    <property type="project" value="InterPro"/>
</dbReference>
<keyword evidence="6" id="KW-0812">Transmembrane</keyword>
<sequence length="157" mass="17389">MSQWFDRFNMREQISLLALALALLLYLAYMLLWRPLDVQREDMLARNAATAVSLQRVDGMVSEILALRESEGGATRRRNLTTVVNQTTAAAGLAVSRLQPNSRGEIQVRLEGVEFGALAGWLYEVEYGQSLLVREVSMTQSGSAGRVDATVRLGQSE</sequence>
<keyword evidence="8" id="KW-1133">Transmembrane helix</keyword>
<dbReference type="GO" id="GO:0015628">
    <property type="term" value="P:protein secretion by the type II secretion system"/>
    <property type="evidence" value="ECO:0007669"/>
    <property type="project" value="InterPro"/>
</dbReference>
<dbReference type="AlphaFoldDB" id="A0A5C9A827"/>
<keyword evidence="7 10" id="KW-0653">Protein transport</keyword>
<evidence type="ECO:0000256" key="6">
    <source>
        <dbReference type="ARBA" id="ARBA00022692"/>
    </source>
</evidence>
<comment type="subcellular location">
    <subcellularLocation>
        <location evidence="1">Cell inner membrane</location>
        <topology evidence="1">Single-pass membrane protein</topology>
    </subcellularLocation>
</comment>
<comment type="caution">
    <text evidence="11">The sequence shown here is derived from an EMBL/GenBank/DDBJ whole genome shotgun (WGS) entry which is preliminary data.</text>
</comment>
<evidence type="ECO:0000313" key="12">
    <source>
        <dbReference type="Proteomes" id="UP000321039"/>
    </source>
</evidence>
<name>A0A5C9A827_9GAMM</name>
<dbReference type="RefSeq" id="WP_148066547.1">
    <property type="nucleotide sequence ID" value="NZ_VRZA01000001.1"/>
</dbReference>
<organism evidence="11 12">
    <name type="scientific">Parahaliea maris</name>
    <dbReference type="NCBI Taxonomy" id="2716870"/>
    <lineage>
        <taxon>Bacteria</taxon>
        <taxon>Pseudomonadati</taxon>
        <taxon>Pseudomonadota</taxon>
        <taxon>Gammaproteobacteria</taxon>
        <taxon>Cellvibrionales</taxon>
        <taxon>Halieaceae</taxon>
        <taxon>Parahaliea</taxon>
    </lineage>
</organism>
<dbReference type="PIRSF" id="PIRSF006291">
    <property type="entry name" value="GspM"/>
    <property type="match status" value="1"/>
</dbReference>
<dbReference type="EMBL" id="VRZA01000001">
    <property type="protein sequence ID" value="TXS96279.1"/>
    <property type="molecule type" value="Genomic_DNA"/>
</dbReference>
<gene>
    <name evidence="11" type="ORF">FV139_01915</name>
</gene>
<dbReference type="InterPro" id="IPR023229">
    <property type="entry name" value="T2SS_M_periplasmic_sf"/>
</dbReference>
<dbReference type="Pfam" id="PF04612">
    <property type="entry name" value="T2SSM"/>
    <property type="match status" value="1"/>
</dbReference>
<evidence type="ECO:0000256" key="3">
    <source>
        <dbReference type="ARBA" id="ARBA00022448"/>
    </source>
</evidence>
<keyword evidence="9 10" id="KW-0472">Membrane</keyword>
<evidence type="ECO:0000256" key="5">
    <source>
        <dbReference type="ARBA" id="ARBA00022519"/>
    </source>
</evidence>
<evidence type="ECO:0000256" key="4">
    <source>
        <dbReference type="ARBA" id="ARBA00022475"/>
    </source>
</evidence>
<keyword evidence="12" id="KW-1185">Reference proteome</keyword>
<evidence type="ECO:0000256" key="7">
    <source>
        <dbReference type="ARBA" id="ARBA00022927"/>
    </source>
</evidence>
<dbReference type="SUPFAM" id="SSF103054">
    <property type="entry name" value="General secretion pathway protein M, EpsM"/>
    <property type="match status" value="1"/>
</dbReference>
<evidence type="ECO:0000256" key="10">
    <source>
        <dbReference type="PIRNR" id="PIRNR006291"/>
    </source>
</evidence>
<evidence type="ECO:0000256" key="2">
    <source>
        <dbReference type="ARBA" id="ARBA00010637"/>
    </source>
</evidence>
<dbReference type="Proteomes" id="UP000321039">
    <property type="component" value="Unassembled WGS sequence"/>
</dbReference>
<keyword evidence="3 10" id="KW-0813">Transport</keyword>
<dbReference type="Gene3D" id="3.30.1360.100">
    <property type="entry name" value="General secretion pathway protein M, EpsM"/>
    <property type="match status" value="1"/>
</dbReference>
<evidence type="ECO:0000256" key="8">
    <source>
        <dbReference type="ARBA" id="ARBA00022989"/>
    </source>
</evidence>
<accession>A0A5C9A827</accession>
<keyword evidence="4 10" id="KW-1003">Cell membrane</keyword>
<keyword evidence="5 10" id="KW-0997">Cell inner membrane</keyword>
<proteinExistence type="inferred from homology"/>
<protein>
    <recommendedName>
        <fullName evidence="10">Type II secretion system protein M</fullName>
        <shortName evidence="10">T2SS protein M</shortName>
    </recommendedName>
    <alternativeName>
        <fullName evidence="10">General secretion pathway protein M</fullName>
    </alternativeName>
</protein>
<comment type="similarity">
    <text evidence="2 10">Belongs to the GSP M family.</text>
</comment>
<dbReference type="InterPro" id="IPR007690">
    <property type="entry name" value="T2SS_GspM"/>
</dbReference>
<evidence type="ECO:0000313" key="11">
    <source>
        <dbReference type="EMBL" id="TXS96279.1"/>
    </source>
</evidence>
<dbReference type="GO" id="GO:0005886">
    <property type="term" value="C:plasma membrane"/>
    <property type="evidence" value="ECO:0007669"/>
    <property type="project" value="UniProtKB-SubCell"/>
</dbReference>
<reference evidence="11 12" key="1">
    <citation type="submission" date="2019-08" db="EMBL/GenBank/DDBJ databases">
        <title>Parahaliea maris sp. nov., isolated from the surface seawater.</title>
        <authorList>
            <person name="Liu Y."/>
        </authorList>
    </citation>
    <scope>NUCLEOTIDE SEQUENCE [LARGE SCALE GENOMIC DNA]</scope>
    <source>
        <strain evidence="11 12">HSLHS9</strain>
    </source>
</reference>
<comment type="function">
    <text evidence="10">Inner membrane component of the type II secretion system required for the energy-dependent secretion of extracellular factors such as proteases and toxins from the periplasm.</text>
</comment>
<evidence type="ECO:0000256" key="1">
    <source>
        <dbReference type="ARBA" id="ARBA00004377"/>
    </source>
</evidence>